<sequence>MLSISDTPASPPCPAPFNLAAYVLDGSGAADDKIALAVLALSGAERWSFGKLRAAALGTGAGLLEAGLKPGDRVLIRLGNTVDFPLAFLGAIAAGLVPVPTSSQLTAVEAEKLAQVIQPAAVLQAPDVPAPTGDWRSIAQDDLRAMRDLDPVRPVLGDPDREAYIIFTSGTSGVPRAVRHAHRVVWARRMMWRGWYDLHSTDRLLHAGAFNWSFTLGTGLLDPWACGATALIPQDGTDPRALPLLLKRHDATLLAAAPGVYRKLLTGDTPLSLPKLRHGLCAGEKLPEALRSKWQETTGTGLYEAYGQTEISTFISSCPATPAPAGTLGLPQPGRRVAIVDDSGQPVPLGTEGTIAIHRHDPGLMLGYLDAPEETQAKFRGDWFLTGDQGTMDESGAITYLGRDDDLMNAGGFRVSPLEVEHALAHLDGIHEIAVTDVEIKADVRVIAAFYVADTELDEAALTAAAGEILARYKQPRLWVRLDSLPRNPNGKLRRKALALPEDR</sequence>
<evidence type="ECO:0000256" key="4">
    <source>
        <dbReference type="ARBA" id="ARBA00022840"/>
    </source>
</evidence>
<evidence type="ECO:0000256" key="2">
    <source>
        <dbReference type="ARBA" id="ARBA00022598"/>
    </source>
</evidence>
<dbReference type="GO" id="GO:0006633">
    <property type="term" value="P:fatty acid biosynthetic process"/>
    <property type="evidence" value="ECO:0007669"/>
    <property type="project" value="TreeGrafter"/>
</dbReference>
<accession>A0A2T0WEP9</accession>
<dbReference type="GO" id="GO:0016405">
    <property type="term" value="F:CoA-ligase activity"/>
    <property type="evidence" value="ECO:0007669"/>
    <property type="project" value="UniProtKB-ARBA"/>
</dbReference>
<dbReference type="SUPFAM" id="SSF56801">
    <property type="entry name" value="Acetyl-CoA synthetase-like"/>
    <property type="match status" value="1"/>
</dbReference>
<dbReference type="Pfam" id="PF00501">
    <property type="entry name" value="AMP-binding"/>
    <property type="match status" value="1"/>
</dbReference>
<dbReference type="GO" id="GO:0006637">
    <property type="term" value="P:acyl-CoA metabolic process"/>
    <property type="evidence" value="ECO:0007669"/>
    <property type="project" value="TreeGrafter"/>
</dbReference>
<feature type="domain" description="AMP-binding enzyme C-terminal" evidence="6">
    <location>
        <begin position="419"/>
        <end position="492"/>
    </location>
</feature>
<dbReference type="InterPro" id="IPR045851">
    <property type="entry name" value="AMP-bd_C_sf"/>
</dbReference>
<comment type="caution">
    <text evidence="7">The sequence shown here is derived from an EMBL/GenBank/DDBJ whole genome shotgun (WGS) entry which is preliminary data.</text>
</comment>
<dbReference type="Gene3D" id="3.40.50.12780">
    <property type="entry name" value="N-terminal domain of ligase-like"/>
    <property type="match status" value="1"/>
</dbReference>
<dbReference type="GO" id="GO:0005524">
    <property type="term" value="F:ATP binding"/>
    <property type="evidence" value="ECO:0007669"/>
    <property type="project" value="UniProtKB-KW"/>
</dbReference>
<dbReference type="PROSITE" id="PS00455">
    <property type="entry name" value="AMP_BINDING"/>
    <property type="match status" value="1"/>
</dbReference>
<dbReference type="Gene3D" id="3.30.300.30">
    <property type="match status" value="1"/>
</dbReference>
<feature type="domain" description="AMP-dependent synthetase/ligase" evidence="5">
    <location>
        <begin position="32"/>
        <end position="369"/>
    </location>
</feature>
<proteinExistence type="inferred from homology"/>
<dbReference type="EMBL" id="PVTQ01000017">
    <property type="protein sequence ID" value="PRY85190.1"/>
    <property type="molecule type" value="Genomic_DNA"/>
</dbReference>
<evidence type="ECO:0000256" key="1">
    <source>
        <dbReference type="ARBA" id="ARBA00006432"/>
    </source>
</evidence>
<keyword evidence="8" id="KW-1185">Reference proteome</keyword>
<evidence type="ECO:0000313" key="7">
    <source>
        <dbReference type="EMBL" id="PRY85190.1"/>
    </source>
</evidence>
<evidence type="ECO:0000256" key="3">
    <source>
        <dbReference type="ARBA" id="ARBA00022741"/>
    </source>
</evidence>
<dbReference type="PANTHER" id="PTHR43605">
    <property type="entry name" value="ACYL-COENZYME A SYNTHETASE"/>
    <property type="match status" value="1"/>
</dbReference>
<comment type="similarity">
    <text evidence="1">Belongs to the ATP-dependent AMP-binding enzyme family.</text>
</comment>
<dbReference type="OrthoDB" id="9803968at2"/>
<dbReference type="PANTHER" id="PTHR43605:SF10">
    <property type="entry name" value="ACYL-COA SYNTHETASE MEDIUM CHAIN FAMILY MEMBER 3"/>
    <property type="match status" value="1"/>
</dbReference>
<evidence type="ECO:0000259" key="6">
    <source>
        <dbReference type="Pfam" id="PF13193"/>
    </source>
</evidence>
<evidence type="ECO:0000313" key="8">
    <source>
        <dbReference type="Proteomes" id="UP000238392"/>
    </source>
</evidence>
<protein>
    <submittedName>
        <fullName evidence="7">Acyl-CoA synthetase (AMP-forming)/AMP-acid ligase II</fullName>
    </submittedName>
</protein>
<dbReference type="InterPro" id="IPR000873">
    <property type="entry name" value="AMP-dep_synth/lig_dom"/>
</dbReference>
<dbReference type="AlphaFoldDB" id="A0A2T0WEP9"/>
<gene>
    <name evidence="7" type="ORF">CLV74_11715</name>
</gene>
<dbReference type="RefSeq" id="WP_106267704.1">
    <property type="nucleotide sequence ID" value="NZ_PVTQ01000017.1"/>
</dbReference>
<organism evidence="7 8">
    <name type="scientific">Donghicola tyrosinivorans</name>
    <dbReference type="NCBI Taxonomy" id="1652492"/>
    <lineage>
        <taxon>Bacteria</taxon>
        <taxon>Pseudomonadati</taxon>
        <taxon>Pseudomonadota</taxon>
        <taxon>Alphaproteobacteria</taxon>
        <taxon>Rhodobacterales</taxon>
        <taxon>Roseobacteraceae</taxon>
        <taxon>Donghicola</taxon>
    </lineage>
</organism>
<dbReference type="InterPro" id="IPR020845">
    <property type="entry name" value="AMP-binding_CS"/>
</dbReference>
<keyword evidence="3" id="KW-0547">Nucleotide-binding</keyword>
<dbReference type="GO" id="GO:0004321">
    <property type="term" value="F:fatty-acyl-CoA synthase activity"/>
    <property type="evidence" value="ECO:0007669"/>
    <property type="project" value="TreeGrafter"/>
</dbReference>
<dbReference type="Proteomes" id="UP000238392">
    <property type="component" value="Unassembled WGS sequence"/>
</dbReference>
<dbReference type="InterPro" id="IPR025110">
    <property type="entry name" value="AMP-bd_C"/>
</dbReference>
<dbReference type="Pfam" id="PF13193">
    <property type="entry name" value="AMP-binding_C"/>
    <property type="match status" value="1"/>
</dbReference>
<keyword evidence="2 7" id="KW-0436">Ligase</keyword>
<name>A0A2T0WEP9_9RHOB</name>
<keyword evidence="4" id="KW-0067">ATP-binding</keyword>
<dbReference type="InterPro" id="IPR051087">
    <property type="entry name" value="Mitochondrial_ACSM"/>
</dbReference>
<evidence type="ECO:0000259" key="5">
    <source>
        <dbReference type="Pfam" id="PF00501"/>
    </source>
</evidence>
<reference evidence="7 8" key="1">
    <citation type="submission" date="2018-03" db="EMBL/GenBank/DDBJ databases">
        <title>Genomic Encyclopedia of Archaeal and Bacterial Type Strains, Phase II (KMG-II): from individual species to whole genera.</title>
        <authorList>
            <person name="Goeker M."/>
        </authorList>
    </citation>
    <scope>NUCLEOTIDE SEQUENCE [LARGE SCALE GENOMIC DNA]</scope>
    <source>
        <strain evidence="7 8">DSM 100212</strain>
    </source>
</reference>
<dbReference type="GO" id="GO:0015645">
    <property type="term" value="F:fatty acid ligase activity"/>
    <property type="evidence" value="ECO:0007669"/>
    <property type="project" value="TreeGrafter"/>
</dbReference>
<dbReference type="InterPro" id="IPR042099">
    <property type="entry name" value="ANL_N_sf"/>
</dbReference>